<feature type="compositionally biased region" description="Polar residues" evidence="3">
    <location>
        <begin position="566"/>
        <end position="592"/>
    </location>
</feature>
<evidence type="ECO:0000256" key="2">
    <source>
        <dbReference type="SAM" id="Coils"/>
    </source>
</evidence>
<name>A0A2U3ED00_PURLI</name>
<feature type="domain" description="C3H1-type" evidence="4">
    <location>
        <begin position="98"/>
        <end position="118"/>
    </location>
</feature>
<feature type="compositionally biased region" description="Low complexity" evidence="3">
    <location>
        <begin position="500"/>
        <end position="517"/>
    </location>
</feature>
<organism evidence="5 6">
    <name type="scientific">Purpureocillium lilacinum</name>
    <name type="common">Paecilomyces lilacinus</name>
    <dbReference type="NCBI Taxonomy" id="33203"/>
    <lineage>
        <taxon>Eukaryota</taxon>
        <taxon>Fungi</taxon>
        <taxon>Dikarya</taxon>
        <taxon>Ascomycota</taxon>
        <taxon>Pezizomycotina</taxon>
        <taxon>Sordariomycetes</taxon>
        <taxon>Hypocreomycetidae</taxon>
        <taxon>Hypocreales</taxon>
        <taxon>Ophiocordycipitaceae</taxon>
        <taxon>Purpureocillium</taxon>
    </lineage>
</organism>
<keyword evidence="1" id="KW-0479">Metal-binding</keyword>
<feature type="compositionally biased region" description="Low complexity" evidence="3">
    <location>
        <begin position="599"/>
        <end position="630"/>
    </location>
</feature>
<feature type="compositionally biased region" description="Low complexity" evidence="3">
    <location>
        <begin position="539"/>
        <end position="565"/>
    </location>
</feature>
<dbReference type="GO" id="GO:0008270">
    <property type="term" value="F:zinc ion binding"/>
    <property type="evidence" value="ECO:0007669"/>
    <property type="project" value="UniProtKB-KW"/>
</dbReference>
<feature type="zinc finger region" description="C3H1-type" evidence="1">
    <location>
        <begin position="98"/>
        <end position="118"/>
    </location>
</feature>
<feature type="compositionally biased region" description="Polar residues" evidence="3">
    <location>
        <begin position="321"/>
        <end position="332"/>
    </location>
</feature>
<protein>
    <submittedName>
        <fullName evidence="5">CCCH zinc finger domain protein</fullName>
    </submittedName>
</protein>
<keyword evidence="1" id="KW-0862">Zinc</keyword>
<feature type="compositionally biased region" description="Low complexity" evidence="3">
    <location>
        <begin position="361"/>
        <end position="407"/>
    </location>
</feature>
<feature type="region of interest" description="Disordered" evidence="3">
    <location>
        <begin position="720"/>
        <end position="739"/>
    </location>
</feature>
<dbReference type="PROSITE" id="PS50103">
    <property type="entry name" value="ZF_C3H1"/>
    <property type="match status" value="1"/>
</dbReference>
<feature type="region of interest" description="Disordered" evidence="3">
    <location>
        <begin position="428"/>
        <end position="650"/>
    </location>
</feature>
<evidence type="ECO:0000256" key="3">
    <source>
        <dbReference type="SAM" id="MobiDB-lite"/>
    </source>
</evidence>
<dbReference type="Proteomes" id="UP000245956">
    <property type="component" value="Unassembled WGS sequence"/>
</dbReference>
<reference evidence="5 6" key="1">
    <citation type="journal article" date="2016" name="Front. Microbiol.">
        <title>Genome and transcriptome sequences reveal the specific parasitism of the nematophagous Purpureocillium lilacinum 36-1.</title>
        <authorList>
            <person name="Xie J."/>
            <person name="Li S."/>
            <person name="Mo C."/>
            <person name="Xiao X."/>
            <person name="Peng D."/>
            <person name="Wang G."/>
            <person name="Xiao Y."/>
        </authorList>
    </citation>
    <scope>NUCLEOTIDE SEQUENCE [LARGE SCALE GENOMIC DNA]</scope>
    <source>
        <strain evidence="5 6">36-1</strain>
    </source>
</reference>
<keyword evidence="2" id="KW-0175">Coiled coil</keyword>
<feature type="coiled-coil region" evidence="2">
    <location>
        <begin position="243"/>
        <end position="270"/>
    </location>
</feature>
<dbReference type="AlphaFoldDB" id="A0A2U3ED00"/>
<evidence type="ECO:0000313" key="6">
    <source>
        <dbReference type="Proteomes" id="UP000245956"/>
    </source>
</evidence>
<evidence type="ECO:0000313" key="5">
    <source>
        <dbReference type="EMBL" id="PWI72401.1"/>
    </source>
</evidence>
<accession>A0A2U3ED00</accession>
<dbReference type="CDD" id="cd23954">
    <property type="entry name" value="AMO1_CTD"/>
    <property type="match status" value="1"/>
</dbReference>
<dbReference type="PANTHER" id="PTHR21099:SF2">
    <property type="entry name" value="SI:CH211-113E8.11"/>
    <property type="match status" value="1"/>
</dbReference>
<dbReference type="InterPro" id="IPR000571">
    <property type="entry name" value="Znf_CCCH"/>
</dbReference>
<feature type="region of interest" description="Disordered" evidence="3">
    <location>
        <begin position="1"/>
        <end position="27"/>
    </location>
</feature>
<feature type="compositionally biased region" description="Polar residues" evidence="3">
    <location>
        <begin position="439"/>
        <end position="471"/>
    </location>
</feature>
<dbReference type="GO" id="GO:0005634">
    <property type="term" value="C:nucleus"/>
    <property type="evidence" value="ECO:0007669"/>
    <property type="project" value="TreeGrafter"/>
</dbReference>
<gene>
    <name evidence="5" type="ORF">PCL_11024</name>
</gene>
<evidence type="ECO:0000256" key="1">
    <source>
        <dbReference type="PROSITE-ProRule" id="PRU00723"/>
    </source>
</evidence>
<dbReference type="PANTHER" id="PTHR21099">
    <property type="entry name" value="RAD201"/>
    <property type="match status" value="1"/>
</dbReference>
<sequence length="739" mass="77196">MFLFASQLRSRFSTSPPSPRSRDRPLPPFLFRFRRRDRSSPARRSIVASAASPPSFFSRHDVTAAAALIQTPSAAARTLAATPVLARRRPPPPPPPLLPAMAICKFYQQGNCKFGSACFPLLFVARRAPSNLFLGASQIKAFCSQTEFERRFTDSCRFEHPKPQNQNRFGALGGGAAAGGQNALTKYSVSGETIEKDLTLEKPQWILSAYGPGRDAPDQLFGGYPREQSFEELRLHYLAGKASGNEQQALNEAQQLYQNAQQQMETALRDVQGAARFIVERESQHPNRHDVCREGTQGAPFGEFEVAKRARQMGAAPAQANPFSTGAGNTPSAFGAPSQPAGGAFGQPSALGQKPNPFGTPAFGQPAQPAAAFGQPSQPASAFGQPSQQSSSSSPFGQAAQGGASAFGQAAQPASAFGQASALGAKPNPFGAPAFGQPAQPSTQGSAFGQTGQLGQKPNPFGSNANTNAAPGSSPFGTMGAGAGDKAPATSPFGAQTSGPANAAPNPFSSAAPNQNATSPFAQAGGQTGASPFGQASTPAANPFGAANQQQQQQQPAANNPFGQPSQPQINGTLGQAASNPFAQNAPQSAQGAPNPFGQQQQPAAASRPSPFGAAPQQEQKPAAGAAPAGNPYPPGSAKQHPPIESYTARAMDGSLSAFKGKPVSYKDGQPGLRAFDGTWTRIWFPNGPPPYYKDTELPPEAYDQTTKAQWEAFARTGTFEGGVMPELPPPRECTQWDF</sequence>
<dbReference type="EMBL" id="LCWV01000006">
    <property type="protein sequence ID" value="PWI72401.1"/>
    <property type="molecule type" value="Genomic_DNA"/>
</dbReference>
<evidence type="ECO:0000259" key="4">
    <source>
        <dbReference type="PROSITE" id="PS50103"/>
    </source>
</evidence>
<keyword evidence="1" id="KW-0863">Zinc-finger</keyword>
<comment type="caution">
    <text evidence="5">The sequence shown here is derived from an EMBL/GenBank/DDBJ whole genome shotgun (WGS) entry which is preliminary data.</text>
</comment>
<feature type="region of interest" description="Disordered" evidence="3">
    <location>
        <begin position="310"/>
        <end position="407"/>
    </location>
</feature>
<proteinExistence type="predicted"/>